<comment type="caution">
    <text evidence="1">The sequence shown here is derived from an EMBL/GenBank/DDBJ whole genome shotgun (WGS) entry which is preliminary data.</text>
</comment>
<dbReference type="EMBL" id="LWDX02055691">
    <property type="protein sequence ID" value="OEL18765.1"/>
    <property type="molecule type" value="Genomic_DNA"/>
</dbReference>
<reference evidence="1 2" key="1">
    <citation type="submission" date="2016-09" db="EMBL/GenBank/DDBJ databases">
        <title>The draft genome of Dichanthelium oligosanthes: A C3 panicoid grass species.</title>
        <authorList>
            <person name="Studer A.J."/>
            <person name="Schnable J.C."/>
            <person name="Brutnell T.P."/>
        </authorList>
    </citation>
    <scope>NUCLEOTIDE SEQUENCE [LARGE SCALE GENOMIC DNA]</scope>
    <source>
        <strain evidence="2">cv. Kellogg 1175</strain>
        <tissue evidence="1">Leaf</tissue>
    </source>
</reference>
<dbReference type="AlphaFoldDB" id="A0A1E5V168"/>
<organism evidence="1 2">
    <name type="scientific">Dichanthelium oligosanthes</name>
    <dbReference type="NCBI Taxonomy" id="888268"/>
    <lineage>
        <taxon>Eukaryota</taxon>
        <taxon>Viridiplantae</taxon>
        <taxon>Streptophyta</taxon>
        <taxon>Embryophyta</taxon>
        <taxon>Tracheophyta</taxon>
        <taxon>Spermatophyta</taxon>
        <taxon>Magnoliopsida</taxon>
        <taxon>Liliopsida</taxon>
        <taxon>Poales</taxon>
        <taxon>Poaceae</taxon>
        <taxon>PACMAD clade</taxon>
        <taxon>Panicoideae</taxon>
        <taxon>Panicodae</taxon>
        <taxon>Paniceae</taxon>
        <taxon>Dichantheliinae</taxon>
        <taxon>Dichanthelium</taxon>
    </lineage>
</organism>
<accession>A0A1E5V168</accession>
<proteinExistence type="predicted"/>
<keyword evidence="2" id="KW-1185">Reference proteome</keyword>
<evidence type="ECO:0000313" key="1">
    <source>
        <dbReference type="EMBL" id="OEL18765.1"/>
    </source>
</evidence>
<protein>
    <submittedName>
        <fullName evidence="1">Uncharacterized protein</fullName>
    </submittedName>
</protein>
<sequence length="113" mass="12520">LKAWAHLMFEYTGPTDPTRESKAVLTQSEVKARVELVLKKGVIIQGELANHPSARSLAHNPPHVSYLASLFCLPSVRVLPTSSLTPISCFCQNLHSGQCYPPLPKDEERKKVN</sequence>
<name>A0A1E5V168_9POAL</name>
<feature type="non-terminal residue" evidence="1">
    <location>
        <position position="1"/>
    </location>
</feature>
<evidence type="ECO:0000313" key="2">
    <source>
        <dbReference type="Proteomes" id="UP000095767"/>
    </source>
</evidence>
<dbReference type="Proteomes" id="UP000095767">
    <property type="component" value="Unassembled WGS sequence"/>
</dbReference>
<gene>
    <name evidence="1" type="ORF">BAE44_0020216</name>
</gene>